<reference evidence="1" key="2">
    <citation type="submission" date="2023-04" db="EMBL/GenBank/DDBJ databases">
        <authorList>
            <person name="Bu L."/>
            <person name="Lu L."/>
            <person name="Laidemitt M.R."/>
            <person name="Zhang S.M."/>
            <person name="Mutuku M."/>
            <person name="Mkoji G."/>
            <person name="Steinauer M."/>
            <person name="Loker E.S."/>
        </authorList>
    </citation>
    <scope>NUCLEOTIDE SEQUENCE</scope>
    <source>
        <strain evidence="1">KasaAsao</strain>
        <tissue evidence="1">Whole Snail</tissue>
    </source>
</reference>
<protein>
    <submittedName>
        <fullName evidence="1">Uncharacterized protein</fullName>
    </submittedName>
</protein>
<sequence>MLDGLSGSSLNSMKMAILLTTKHSLSKPNLRHCYHNPELHINKCLMVCLNTMKMGYTGISYQQCTPMIYKS</sequence>
<reference evidence="1" key="1">
    <citation type="journal article" date="2023" name="PLoS Negl. Trop. Dis.">
        <title>A genome sequence for Biomphalaria pfeifferi, the major vector snail for the human-infecting parasite Schistosoma mansoni.</title>
        <authorList>
            <person name="Bu L."/>
            <person name="Lu L."/>
            <person name="Laidemitt M.R."/>
            <person name="Zhang S.M."/>
            <person name="Mutuku M."/>
            <person name="Mkoji G."/>
            <person name="Steinauer M."/>
            <person name="Loker E.S."/>
        </authorList>
    </citation>
    <scope>NUCLEOTIDE SEQUENCE</scope>
    <source>
        <strain evidence="1">KasaAsao</strain>
    </source>
</reference>
<keyword evidence="2" id="KW-1185">Reference proteome</keyword>
<accession>A0AAD8C8L2</accession>
<gene>
    <name evidence="1" type="ORF">Bpfe_002917</name>
</gene>
<evidence type="ECO:0000313" key="2">
    <source>
        <dbReference type="Proteomes" id="UP001233172"/>
    </source>
</evidence>
<organism evidence="1 2">
    <name type="scientific">Biomphalaria pfeifferi</name>
    <name type="common">Bloodfluke planorb</name>
    <name type="synonym">Freshwater snail</name>
    <dbReference type="NCBI Taxonomy" id="112525"/>
    <lineage>
        <taxon>Eukaryota</taxon>
        <taxon>Metazoa</taxon>
        <taxon>Spiralia</taxon>
        <taxon>Lophotrochozoa</taxon>
        <taxon>Mollusca</taxon>
        <taxon>Gastropoda</taxon>
        <taxon>Heterobranchia</taxon>
        <taxon>Euthyneura</taxon>
        <taxon>Panpulmonata</taxon>
        <taxon>Hygrophila</taxon>
        <taxon>Lymnaeoidea</taxon>
        <taxon>Planorbidae</taxon>
        <taxon>Biomphalaria</taxon>
    </lineage>
</organism>
<proteinExistence type="predicted"/>
<dbReference type="AlphaFoldDB" id="A0AAD8C8L2"/>
<name>A0AAD8C8L2_BIOPF</name>
<dbReference type="EMBL" id="JASAOG010000007">
    <property type="protein sequence ID" value="KAK0067410.1"/>
    <property type="molecule type" value="Genomic_DNA"/>
</dbReference>
<dbReference type="Proteomes" id="UP001233172">
    <property type="component" value="Unassembled WGS sequence"/>
</dbReference>
<comment type="caution">
    <text evidence="1">The sequence shown here is derived from an EMBL/GenBank/DDBJ whole genome shotgun (WGS) entry which is preliminary data.</text>
</comment>
<evidence type="ECO:0000313" key="1">
    <source>
        <dbReference type="EMBL" id="KAK0067410.1"/>
    </source>
</evidence>